<dbReference type="PANTHER" id="PTHR33387">
    <property type="entry name" value="RMLC-LIKE JELLY ROLL FOLD PROTEIN"/>
    <property type="match status" value="1"/>
</dbReference>
<dbReference type="PANTHER" id="PTHR33387:SF3">
    <property type="entry name" value="DUF985 DOMAIN-CONTAINING PROTEIN"/>
    <property type="match status" value="1"/>
</dbReference>
<reference evidence="2 3" key="1">
    <citation type="submission" date="2018-08" db="EMBL/GenBank/DDBJ databases">
        <title>Meiothermus luteus KCTC 52599 genome sequencing project.</title>
        <authorList>
            <person name="Da Costa M.S."/>
            <person name="Albuquerque L."/>
            <person name="Raposo P."/>
            <person name="Froufe H.J.C."/>
            <person name="Barroso C.S."/>
            <person name="Egas C."/>
        </authorList>
    </citation>
    <scope>NUCLEOTIDE SEQUENCE [LARGE SCALE GENOMIC DNA]</scope>
    <source>
        <strain evidence="2 3">KCTC 52599</strain>
    </source>
</reference>
<sequence length="166" mass="18740">MQSASFWIEKLELLPHPEGGYYRQTYRAAEELNGAVLPARYGGPRPFSTAIYYLLAHPDFSAFHRLKSDEVWHFYLGAPLTLWLISPLGGLQVLSLGPDPTRGQRFQAVVPAGHWFAASLEEPHGFALVGCTMAPGFDFADFELAERQALVKRFPQHRTLIERLTR</sequence>
<dbReference type="OrthoDB" id="9798288at2"/>
<proteinExistence type="predicted"/>
<name>A0A399EXX0_9DEIN</name>
<dbReference type="InterPro" id="IPR039935">
    <property type="entry name" value="YML079W-like"/>
</dbReference>
<protein>
    <recommendedName>
        <fullName evidence="1">DUF985 domain-containing protein</fullName>
    </recommendedName>
</protein>
<gene>
    <name evidence="2" type="ORF">Mlute_00544</name>
</gene>
<dbReference type="Gene3D" id="2.60.120.10">
    <property type="entry name" value="Jelly Rolls"/>
    <property type="match status" value="1"/>
</dbReference>
<dbReference type="EMBL" id="QWKZ01000011">
    <property type="protein sequence ID" value="RIH88583.1"/>
    <property type="molecule type" value="Genomic_DNA"/>
</dbReference>
<organism evidence="2 3">
    <name type="scientific">Meiothermus luteus</name>
    <dbReference type="NCBI Taxonomy" id="2026184"/>
    <lineage>
        <taxon>Bacteria</taxon>
        <taxon>Thermotogati</taxon>
        <taxon>Deinococcota</taxon>
        <taxon>Deinococci</taxon>
        <taxon>Thermales</taxon>
        <taxon>Thermaceae</taxon>
        <taxon>Meiothermus</taxon>
    </lineage>
</organism>
<keyword evidence="3" id="KW-1185">Reference proteome</keyword>
<feature type="domain" description="DUF985" evidence="1">
    <location>
        <begin position="7"/>
        <end position="145"/>
    </location>
</feature>
<dbReference type="InterPro" id="IPR011051">
    <property type="entry name" value="RmlC_Cupin_sf"/>
</dbReference>
<dbReference type="CDD" id="cd06121">
    <property type="entry name" value="cupin_YML079wp"/>
    <property type="match status" value="1"/>
</dbReference>
<comment type="caution">
    <text evidence="2">The sequence shown here is derived from an EMBL/GenBank/DDBJ whole genome shotgun (WGS) entry which is preliminary data.</text>
</comment>
<dbReference type="InterPro" id="IPR009327">
    <property type="entry name" value="Cupin_DUF985"/>
</dbReference>
<accession>A0A399EXX0</accession>
<evidence type="ECO:0000259" key="1">
    <source>
        <dbReference type="Pfam" id="PF06172"/>
    </source>
</evidence>
<dbReference type="Pfam" id="PF06172">
    <property type="entry name" value="Cupin_5"/>
    <property type="match status" value="1"/>
</dbReference>
<dbReference type="RefSeq" id="WP_119359226.1">
    <property type="nucleotide sequence ID" value="NZ_QWKZ01000011.1"/>
</dbReference>
<dbReference type="SUPFAM" id="SSF51182">
    <property type="entry name" value="RmlC-like cupins"/>
    <property type="match status" value="1"/>
</dbReference>
<dbReference type="Proteomes" id="UP000265800">
    <property type="component" value="Unassembled WGS sequence"/>
</dbReference>
<dbReference type="InterPro" id="IPR014710">
    <property type="entry name" value="RmlC-like_jellyroll"/>
</dbReference>
<evidence type="ECO:0000313" key="2">
    <source>
        <dbReference type="EMBL" id="RIH88583.1"/>
    </source>
</evidence>
<dbReference type="AlphaFoldDB" id="A0A399EXX0"/>
<evidence type="ECO:0000313" key="3">
    <source>
        <dbReference type="Proteomes" id="UP000265800"/>
    </source>
</evidence>